<dbReference type="Pfam" id="PF01399">
    <property type="entry name" value="PCI"/>
    <property type="match status" value="1"/>
</dbReference>
<dbReference type="RefSeq" id="XP_005793841.1">
    <property type="nucleotide sequence ID" value="XM_005793784.1"/>
</dbReference>
<dbReference type="OMA" id="HERFQIG"/>
<name>A0A0D3L077_EMIH1</name>
<dbReference type="STRING" id="2903.R1E1W8"/>
<accession>A0A0D3L077</accession>
<dbReference type="InterPro" id="IPR036390">
    <property type="entry name" value="WH_DNA-bd_sf"/>
</dbReference>
<dbReference type="Pfam" id="PF21357">
    <property type="entry name" value="EIF3E_C"/>
    <property type="match status" value="1"/>
</dbReference>
<dbReference type="SUPFAM" id="SSF46785">
    <property type="entry name" value="Winged helix' DNA-binding domain"/>
    <property type="match status" value="1"/>
</dbReference>
<sequence>MASTDLTATVGKYLDRHMLLPLLDFLGSKKIFPDSELDAARLQVLEKTNMVDFAMEIYTKLNQGEVPAEMRAKRDEVMTALTALQLEVGPLYQIVSDGPLVANLRAERCFTPAFLLEQHSVTAEHVAALGKYAKFTYDCGNYGAAASMLSCFRLLTSSADEAFSAQWGKLACDILNAEPPQVTSFLDDLYGSANFESAQERLAACAATLDSDFFLCNAEGDFVKYARLHLFEGYCRIHERIDLGSLAQKLGTRRPRSAHTPSRMERIAAEKWIVKMVSDAQLNAKIDSKSSHVILGAQPPDVYQQVIERTKGLSFRSYVLAQNLQQREQQAARAAKVELQEAAAAAAQ</sequence>
<dbReference type="PROSITE" id="PS50250">
    <property type="entry name" value="PCI"/>
    <property type="match status" value="1"/>
</dbReference>
<feature type="domain" description="PCI" evidence="4">
    <location>
        <begin position="107"/>
        <end position="300"/>
    </location>
</feature>
<evidence type="ECO:0000313" key="5">
    <source>
        <dbReference type="EnsemblProtists" id="EOD41412"/>
    </source>
</evidence>
<dbReference type="InterPro" id="IPR000717">
    <property type="entry name" value="PCI_dom"/>
</dbReference>
<evidence type="ECO:0000256" key="1">
    <source>
        <dbReference type="ARBA" id="ARBA00022490"/>
    </source>
</evidence>
<dbReference type="PaxDb" id="2903-EOD41412"/>
<keyword evidence="3" id="KW-0648">Protein biosynthesis</keyword>
<keyword evidence="6" id="KW-1185">Reference proteome</keyword>
<dbReference type="KEGG" id="ehx:EMIHUDRAFT_97619"/>
<dbReference type="GO" id="GO:0005852">
    <property type="term" value="C:eukaryotic translation initiation factor 3 complex"/>
    <property type="evidence" value="ECO:0007669"/>
    <property type="project" value="InterPro"/>
</dbReference>
<dbReference type="Proteomes" id="UP000013827">
    <property type="component" value="Unassembled WGS sequence"/>
</dbReference>
<organism evidence="5 6">
    <name type="scientific">Emiliania huxleyi (strain CCMP1516)</name>
    <dbReference type="NCBI Taxonomy" id="280463"/>
    <lineage>
        <taxon>Eukaryota</taxon>
        <taxon>Haptista</taxon>
        <taxon>Haptophyta</taxon>
        <taxon>Prymnesiophyceae</taxon>
        <taxon>Isochrysidales</taxon>
        <taxon>Noelaerhabdaceae</taxon>
        <taxon>Emiliania</taxon>
    </lineage>
</organism>
<proteinExistence type="predicted"/>
<dbReference type="PANTHER" id="PTHR10317">
    <property type="entry name" value="EUKARYOTIC TRANSLATION INITIATION FACTOR 3 SUBUNIT E"/>
    <property type="match status" value="1"/>
</dbReference>
<dbReference type="SMART" id="SM00088">
    <property type="entry name" value="PINT"/>
    <property type="match status" value="1"/>
</dbReference>
<dbReference type="InterPro" id="IPR016650">
    <property type="entry name" value="eIF3e"/>
</dbReference>
<evidence type="ECO:0000313" key="6">
    <source>
        <dbReference type="Proteomes" id="UP000013827"/>
    </source>
</evidence>
<dbReference type="eggNOG" id="KOG2758">
    <property type="taxonomic scope" value="Eukaryota"/>
</dbReference>
<dbReference type="GeneID" id="17286682"/>
<dbReference type="InterPro" id="IPR019010">
    <property type="entry name" value="eIF3e_N"/>
</dbReference>
<dbReference type="GO" id="GO:0003743">
    <property type="term" value="F:translation initiation factor activity"/>
    <property type="evidence" value="ECO:0007669"/>
    <property type="project" value="UniProtKB-KW"/>
</dbReference>
<reference evidence="5" key="2">
    <citation type="submission" date="2024-10" db="UniProtKB">
        <authorList>
            <consortium name="EnsemblProtists"/>
        </authorList>
    </citation>
    <scope>IDENTIFICATION</scope>
</reference>
<evidence type="ECO:0000256" key="2">
    <source>
        <dbReference type="ARBA" id="ARBA00022540"/>
    </source>
</evidence>
<evidence type="ECO:0000259" key="4">
    <source>
        <dbReference type="PROSITE" id="PS50250"/>
    </source>
</evidence>
<keyword evidence="1" id="KW-0963">Cytoplasm</keyword>
<protein>
    <recommendedName>
        <fullName evidence="4">PCI domain-containing protein</fullName>
    </recommendedName>
</protein>
<dbReference type="AlphaFoldDB" id="A0A0D3L077"/>
<dbReference type="SMART" id="SM01186">
    <property type="entry name" value="eIF3_N"/>
    <property type="match status" value="1"/>
</dbReference>
<keyword evidence="2" id="KW-0396">Initiation factor</keyword>
<dbReference type="HOGENOM" id="CLU_031132_0_1_1"/>
<dbReference type="EnsemblProtists" id="EOD41412">
    <property type="protein sequence ID" value="EOD41412"/>
    <property type="gene ID" value="EMIHUDRAFT_97619"/>
</dbReference>
<evidence type="ECO:0000256" key="3">
    <source>
        <dbReference type="ARBA" id="ARBA00022917"/>
    </source>
</evidence>
<dbReference type="Pfam" id="PF09440">
    <property type="entry name" value="eIF3_N"/>
    <property type="match status" value="1"/>
</dbReference>
<reference evidence="6" key="1">
    <citation type="journal article" date="2013" name="Nature">
        <title>Pan genome of the phytoplankton Emiliania underpins its global distribution.</title>
        <authorList>
            <person name="Read B.A."/>
            <person name="Kegel J."/>
            <person name="Klute M.J."/>
            <person name="Kuo A."/>
            <person name="Lefebvre S.C."/>
            <person name="Maumus F."/>
            <person name="Mayer C."/>
            <person name="Miller J."/>
            <person name="Monier A."/>
            <person name="Salamov A."/>
            <person name="Young J."/>
            <person name="Aguilar M."/>
            <person name="Claverie J.M."/>
            <person name="Frickenhaus S."/>
            <person name="Gonzalez K."/>
            <person name="Herman E.K."/>
            <person name="Lin Y.C."/>
            <person name="Napier J."/>
            <person name="Ogata H."/>
            <person name="Sarno A.F."/>
            <person name="Shmutz J."/>
            <person name="Schroeder D."/>
            <person name="de Vargas C."/>
            <person name="Verret F."/>
            <person name="von Dassow P."/>
            <person name="Valentin K."/>
            <person name="Van de Peer Y."/>
            <person name="Wheeler G."/>
            <person name="Dacks J.B."/>
            <person name="Delwiche C.F."/>
            <person name="Dyhrman S.T."/>
            <person name="Glockner G."/>
            <person name="John U."/>
            <person name="Richards T."/>
            <person name="Worden A.Z."/>
            <person name="Zhang X."/>
            <person name="Grigoriev I.V."/>
            <person name="Allen A.E."/>
            <person name="Bidle K."/>
            <person name="Borodovsky M."/>
            <person name="Bowler C."/>
            <person name="Brownlee C."/>
            <person name="Cock J.M."/>
            <person name="Elias M."/>
            <person name="Gladyshev V.N."/>
            <person name="Groth M."/>
            <person name="Guda C."/>
            <person name="Hadaegh A."/>
            <person name="Iglesias-Rodriguez M.D."/>
            <person name="Jenkins J."/>
            <person name="Jones B.M."/>
            <person name="Lawson T."/>
            <person name="Leese F."/>
            <person name="Lindquist E."/>
            <person name="Lobanov A."/>
            <person name="Lomsadze A."/>
            <person name="Malik S.B."/>
            <person name="Marsh M.E."/>
            <person name="Mackinder L."/>
            <person name="Mock T."/>
            <person name="Mueller-Roeber B."/>
            <person name="Pagarete A."/>
            <person name="Parker M."/>
            <person name="Probert I."/>
            <person name="Quesneville H."/>
            <person name="Raines C."/>
            <person name="Rensing S.A."/>
            <person name="Riano-Pachon D.M."/>
            <person name="Richier S."/>
            <person name="Rokitta S."/>
            <person name="Shiraiwa Y."/>
            <person name="Soanes D.M."/>
            <person name="van der Giezen M."/>
            <person name="Wahlund T.M."/>
            <person name="Williams B."/>
            <person name="Wilson W."/>
            <person name="Wolfe G."/>
            <person name="Wurch L.L."/>
        </authorList>
    </citation>
    <scope>NUCLEOTIDE SEQUENCE</scope>
</reference>
<dbReference type="PIRSF" id="PIRSF016255">
    <property type="entry name" value="eIF3e_su6"/>
    <property type="match status" value="1"/>
</dbReference>